<organism evidence="1">
    <name type="scientific">marine metagenome</name>
    <dbReference type="NCBI Taxonomy" id="408172"/>
    <lineage>
        <taxon>unclassified sequences</taxon>
        <taxon>metagenomes</taxon>
        <taxon>ecological metagenomes</taxon>
    </lineage>
</organism>
<name>A0A382BGW8_9ZZZZ</name>
<dbReference type="EMBL" id="UINC01029717">
    <property type="protein sequence ID" value="SVB12904.1"/>
    <property type="molecule type" value="Genomic_DNA"/>
</dbReference>
<protein>
    <submittedName>
        <fullName evidence="1">Uncharacterized protein</fullName>
    </submittedName>
</protein>
<accession>A0A382BGW8</accession>
<dbReference type="AlphaFoldDB" id="A0A382BGW8"/>
<sequence length="308" mass="35088">MAKKQVNVTSVKIDKIDIESSFGKYDLVPHLEELNIYEDIFSNYLHAHIILQDAFNIPYKLPIIGEETVDVSIRMEGDDGDTVINPPMLHVHELSDRFLKSNQSQRFSLDLISAQYMSNVHARVSKSYSGMTADDIVGDIWANYLDDGHGDIFAEPCKLEEQCIIPNWTPHEAFNWLASRAQSEDNDHAANFLYYETMEGCHFKSLNKLAGQPVDEDGNVKPILTFTKEHLADDPSKTESLAAGVIKVDKITYMGQFQKVKNINEGQYSSKLITHDIVRKRIRQHDYDGFTEWLWVNHLGPFPPLSNS</sequence>
<gene>
    <name evidence="1" type="ORF">METZ01_LOCUS165758</name>
</gene>
<proteinExistence type="predicted"/>
<feature type="non-terminal residue" evidence="1">
    <location>
        <position position="308"/>
    </location>
</feature>
<reference evidence="1" key="1">
    <citation type="submission" date="2018-05" db="EMBL/GenBank/DDBJ databases">
        <authorList>
            <person name="Lanie J.A."/>
            <person name="Ng W.-L."/>
            <person name="Kazmierczak K.M."/>
            <person name="Andrzejewski T.M."/>
            <person name="Davidsen T.M."/>
            <person name="Wayne K.J."/>
            <person name="Tettelin H."/>
            <person name="Glass J.I."/>
            <person name="Rusch D."/>
            <person name="Podicherti R."/>
            <person name="Tsui H.-C.T."/>
            <person name="Winkler M.E."/>
        </authorList>
    </citation>
    <scope>NUCLEOTIDE SEQUENCE</scope>
</reference>
<evidence type="ECO:0000313" key="1">
    <source>
        <dbReference type="EMBL" id="SVB12904.1"/>
    </source>
</evidence>